<dbReference type="Proteomes" id="UP000714275">
    <property type="component" value="Unassembled WGS sequence"/>
</dbReference>
<protein>
    <submittedName>
        <fullName evidence="1">Uncharacterized protein</fullName>
    </submittedName>
</protein>
<accession>A0A9P6ZHJ3</accession>
<sequence length="301" mass="34125">EEGKVQAVISYLEDKATELARIFKKPRHHYLEWFCLGSKLQCVKRGKTSVWSAWVHFKGIKSNTGNEHVRRTKMTDIMKDKAEYSELTEDEKKALITEFDEVKNCVIKRPPNITARVKSSECAKSFQAVQDELEALSQCAGVEAFIFMVCGTSDFQMAPKAFFTSAACEHFMRIYLRHVLPLTSRVQCFQREFSTVFFIPSQSLIILMSALGDVTKNTSATMEFTRYEVAIIHKYHVKLMGWNHPQWVNPSDLKGGIEALENIVSALANNTCRFVEITGAEVDECKHKIADGAVITPETEP</sequence>
<evidence type="ECO:0000313" key="2">
    <source>
        <dbReference type="Proteomes" id="UP000714275"/>
    </source>
</evidence>
<reference evidence="1" key="1">
    <citation type="journal article" date="2020" name="New Phytol.">
        <title>Comparative genomics reveals dynamic genome evolution in host specialist ectomycorrhizal fungi.</title>
        <authorList>
            <person name="Lofgren L.A."/>
            <person name="Nguyen N.H."/>
            <person name="Vilgalys R."/>
            <person name="Ruytinx J."/>
            <person name="Liao H.L."/>
            <person name="Branco S."/>
            <person name="Kuo A."/>
            <person name="LaButti K."/>
            <person name="Lipzen A."/>
            <person name="Andreopoulos W."/>
            <person name="Pangilinan J."/>
            <person name="Riley R."/>
            <person name="Hundley H."/>
            <person name="Na H."/>
            <person name="Barry K."/>
            <person name="Grigoriev I.V."/>
            <person name="Stajich J.E."/>
            <person name="Kennedy P.G."/>
        </authorList>
    </citation>
    <scope>NUCLEOTIDE SEQUENCE</scope>
    <source>
        <strain evidence="1">DOB743</strain>
    </source>
</reference>
<name>A0A9P6ZHJ3_9AGAM</name>
<proteinExistence type="predicted"/>
<feature type="non-terminal residue" evidence="1">
    <location>
        <position position="1"/>
    </location>
</feature>
<evidence type="ECO:0000313" key="1">
    <source>
        <dbReference type="EMBL" id="KAG1765884.1"/>
    </source>
</evidence>
<keyword evidence="2" id="KW-1185">Reference proteome</keyword>
<organism evidence="1 2">
    <name type="scientific">Suillus placidus</name>
    <dbReference type="NCBI Taxonomy" id="48579"/>
    <lineage>
        <taxon>Eukaryota</taxon>
        <taxon>Fungi</taxon>
        <taxon>Dikarya</taxon>
        <taxon>Basidiomycota</taxon>
        <taxon>Agaricomycotina</taxon>
        <taxon>Agaricomycetes</taxon>
        <taxon>Agaricomycetidae</taxon>
        <taxon>Boletales</taxon>
        <taxon>Suillineae</taxon>
        <taxon>Suillaceae</taxon>
        <taxon>Suillus</taxon>
    </lineage>
</organism>
<feature type="non-terminal residue" evidence="1">
    <location>
        <position position="301"/>
    </location>
</feature>
<dbReference type="AlphaFoldDB" id="A0A9P6ZHJ3"/>
<gene>
    <name evidence="1" type="ORF">EV702DRAFT_941138</name>
</gene>
<comment type="caution">
    <text evidence="1">The sequence shown here is derived from an EMBL/GenBank/DDBJ whole genome shotgun (WGS) entry which is preliminary data.</text>
</comment>
<dbReference type="EMBL" id="JABBWD010000102">
    <property type="protein sequence ID" value="KAG1765884.1"/>
    <property type="molecule type" value="Genomic_DNA"/>
</dbReference>
<dbReference type="OrthoDB" id="3253416at2759"/>